<name>A0A0F9N3N8_9ZZZZ</name>
<dbReference type="EMBL" id="LAZR01004699">
    <property type="protein sequence ID" value="KKN06367.1"/>
    <property type="molecule type" value="Genomic_DNA"/>
</dbReference>
<gene>
    <name evidence="1" type="ORF">LCGC14_1077930</name>
</gene>
<sequence length="466" mass="55259">MGRNAPIKIEQCTLNKFFPELPKPKEHSLVKKLGQINSLSVNEKYTLRMKHDGTIYIKEEYCLSCGRRLVKNGFNERIAILADGLGKHEFQVHRKRCPYCGEIKPDYSKLAPKNGNYHESYKRRTRQHYMEGLMPSQIQRVFRIDFGIEISLTTIVNWIEVVREPLREMFSTTPVPSSGYWGYDEIHLRINKERMYAIDTVDVVTRFVPIAKISANMGRKAGREVLMEGRKNCQLWINGIVKDCTTNLGGLFRTRSFKHIIQQNCLTHVKWIVSAHVKAFAGMSKRSNKPLPKEWRWLRDRFYALINTKHESDAYIHLEIIRNTIERLKGKRIKELYTALKQLEGWLPKIIAHQRNPFIPTTNNLLESYHKKYTYYPSFKRSMMTIKGAQRVLDYRVFRHNFGRFPKHKGMFEMKFEEFKIILSELPDKRVMGAQHRYFQAEFKKLDTWFGKYQEIWNDYFALKKE</sequence>
<comment type="caution">
    <text evidence="1">The sequence shown here is derived from an EMBL/GenBank/DDBJ whole genome shotgun (WGS) entry which is preliminary data.</text>
</comment>
<dbReference type="AlphaFoldDB" id="A0A0F9N3N8"/>
<evidence type="ECO:0000313" key="1">
    <source>
        <dbReference type="EMBL" id="KKN06367.1"/>
    </source>
</evidence>
<accession>A0A0F9N3N8</accession>
<evidence type="ECO:0008006" key="2">
    <source>
        <dbReference type="Google" id="ProtNLM"/>
    </source>
</evidence>
<organism evidence="1">
    <name type="scientific">marine sediment metagenome</name>
    <dbReference type="NCBI Taxonomy" id="412755"/>
    <lineage>
        <taxon>unclassified sequences</taxon>
        <taxon>metagenomes</taxon>
        <taxon>ecological metagenomes</taxon>
    </lineage>
</organism>
<protein>
    <recommendedName>
        <fullName evidence="2">Transposase IS204/IS1001/IS1096/IS1165 DDE domain-containing protein</fullName>
    </recommendedName>
</protein>
<reference evidence="1" key="1">
    <citation type="journal article" date="2015" name="Nature">
        <title>Complex archaea that bridge the gap between prokaryotes and eukaryotes.</title>
        <authorList>
            <person name="Spang A."/>
            <person name="Saw J.H."/>
            <person name="Jorgensen S.L."/>
            <person name="Zaremba-Niedzwiedzka K."/>
            <person name="Martijn J."/>
            <person name="Lind A.E."/>
            <person name="van Eijk R."/>
            <person name="Schleper C."/>
            <person name="Guy L."/>
            <person name="Ettema T.J."/>
        </authorList>
    </citation>
    <scope>NUCLEOTIDE SEQUENCE</scope>
</reference>
<proteinExistence type="predicted"/>